<reference evidence="3 4" key="1">
    <citation type="journal article" date="2018" name="ISME J.">
        <title>A methanotrophic archaeon couples anaerobic oxidation of methane to Fe(III) reduction.</title>
        <authorList>
            <person name="Cai C."/>
            <person name="Leu A.O."/>
            <person name="Xie G.J."/>
            <person name="Guo J."/>
            <person name="Feng Y."/>
            <person name="Zhao J.X."/>
            <person name="Tyson G.W."/>
            <person name="Yuan Z."/>
            <person name="Hu S."/>
        </authorList>
    </citation>
    <scope>NUCLEOTIDE SEQUENCE [LARGE SCALE GENOMIC DNA]</scope>
    <source>
        <strain evidence="3">FeB_12</strain>
    </source>
</reference>
<dbReference type="InterPro" id="IPR007557">
    <property type="entry name" value="PSP1_C"/>
</dbReference>
<evidence type="ECO:0000313" key="4">
    <source>
        <dbReference type="Proteomes" id="UP000250918"/>
    </source>
</evidence>
<feature type="region of interest" description="Disordered" evidence="1">
    <location>
        <begin position="289"/>
        <end position="320"/>
    </location>
</feature>
<dbReference type="NCBIfam" id="NF041131">
    <property type="entry name" value="RicT_YaaT_fam"/>
    <property type="match status" value="1"/>
</dbReference>
<dbReference type="InterPro" id="IPR047767">
    <property type="entry name" value="PSP1-like"/>
</dbReference>
<protein>
    <submittedName>
        <fullName evidence="3">Stage 0 sporulation protein</fullName>
    </submittedName>
</protein>
<dbReference type="EMBL" id="PQAP01000011">
    <property type="protein sequence ID" value="PWB75311.1"/>
    <property type="molecule type" value="Genomic_DNA"/>
</dbReference>
<dbReference type="PROSITE" id="PS51411">
    <property type="entry name" value="PSP1_C"/>
    <property type="match status" value="1"/>
</dbReference>
<organism evidence="3 4">
    <name type="scientific">candidate division GN15 bacterium</name>
    <dbReference type="NCBI Taxonomy" id="2072418"/>
    <lineage>
        <taxon>Bacteria</taxon>
        <taxon>candidate division GN15</taxon>
    </lineage>
</organism>
<proteinExistence type="predicted"/>
<dbReference type="Pfam" id="PF04468">
    <property type="entry name" value="PSP1"/>
    <property type="match status" value="1"/>
</dbReference>
<dbReference type="AlphaFoldDB" id="A0A855X4T1"/>
<comment type="caution">
    <text evidence="3">The sequence shown here is derived from an EMBL/GenBank/DDBJ whole genome shotgun (WGS) entry which is preliminary data.</text>
</comment>
<name>A0A855X4T1_9BACT</name>
<feature type="domain" description="PSP1 C-terminal" evidence="2">
    <location>
        <begin position="77"/>
        <end position="162"/>
    </location>
</feature>
<dbReference type="GO" id="GO:0005737">
    <property type="term" value="C:cytoplasm"/>
    <property type="evidence" value="ECO:0007669"/>
    <property type="project" value="TreeGrafter"/>
</dbReference>
<evidence type="ECO:0000259" key="2">
    <source>
        <dbReference type="PROSITE" id="PS51411"/>
    </source>
</evidence>
<sequence length="320" mass="36441">MGPPGDLHFFQAPARFTVAELFLVEFKGSRKEYFYNSYHHALKLSEPVIVQAEQGEEMGTLIKRIESRTGAESARPRSILRPAGKDDRQRHAELKQKELECKRDILPLIRKHGLVMKVVDVECQFDGNKITYFFTADHRVDFRALVRDLASRYRTRIELRQIGVRDEARRNDGYGICGRRQCCNTFLKDFAPISTAHAREQELSLNPSKISGNCGRLLCCLRYEVDSYAEVKRRFPAVGSTVETKNGTGVIQRIDYFREEMVLQDAEGTEFRAGITDLATVLKTPDGRAAKPPVDYVEEAAPSADEREALKRLDEPENLN</sequence>
<gene>
    <name evidence="3" type="ORF">C3F09_02820</name>
</gene>
<evidence type="ECO:0000313" key="3">
    <source>
        <dbReference type="EMBL" id="PWB75311.1"/>
    </source>
</evidence>
<dbReference type="PANTHER" id="PTHR43830:SF3">
    <property type="entry name" value="PROTEIN PSP1"/>
    <property type="match status" value="1"/>
</dbReference>
<accession>A0A855X4T1</accession>
<dbReference type="Proteomes" id="UP000250918">
    <property type="component" value="Unassembled WGS sequence"/>
</dbReference>
<feature type="compositionally biased region" description="Basic and acidic residues" evidence="1">
    <location>
        <begin position="304"/>
        <end position="320"/>
    </location>
</feature>
<evidence type="ECO:0000256" key="1">
    <source>
        <dbReference type="SAM" id="MobiDB-lite"/>
    </source>
</evidence>
<dbReference type="PANTHER" id="PTHR43830">
    <property type="entry name" value="PROTEIN PSP1"/>
    <property type="match status" value="1"/>
</dbReference>
<feature type="region of interest" description="Disordered" evidence="1">
    <location>
        <begin position="67"/>
        <end position="91"/>
    </location>
</feature>